<dbReference type="InterPro" id="IPR000014">
    <property type="entry name" value="PAS"/>
</dbReference>
<dbReference type="FunFam" id="3.30.565.10:FF:000006">
    <property type="entry name" value="Sensor histidine kinase WalK"/>
    <property type="match status" value="1"/>
</dbReference>
<dbReference type="Gene3D" id="3.30.565.10">
    <property type="entry name" value="Histidine kinase-like ATPase, C-terminal domain"/>
    <property type="match status" value="1"/>
</dbReference>
<feature type="domain" description="Histidine kinase" evidence="9">
    <location>
        <begin position="296"/>
        <end position="514"/>
    </location>
</feature>
<dbReference type="InterPro" id="IPR035965">
    <property type="entry name" value="PAS-like_dom_sf"/>
</dbReference>
<proteinExistence type="predicted"/>
<dbReference type="InterPro" id="IPR003594">
    <property type="entry name" value="HATPase_dom"/>
</dbReference>
<dbReference type="EMBL" id="JAEQNA010000001">
    <property type="protein sequence ID" value="MBL0418997.1"/>
    <property type="molecule type" value="Genomic_DNA"/>
</dbReference>
<dbReference type="RefSeq" id="WP_201682058.1">
    <property type="nucleotide sequence ID" value="NZ_JAEQNA010000001.1"/>
</dbReference>
<dbReference type="SUPFAM" id="SSF55781">
    <property type="entry name" value="GAF domain-like"/>
    <property type="match status" value="1"/>
</dbReference>
<dbReference type="InterPro" id="IPR003018">
    <property type="entry name" value="GAF"/>
</dbReference>
<dbReference type="InterPro" id="IPR004358">
    <property type="entry name" value="Sig_transdc_His_kin-like_C"/>
</dbReference>
<dbReference type="InterPro" id="IPR050736">
    <property type="entry name" value="Sensor_HK_Regulatory"/>
</dbReference>
<dbReference type="Gene3D" id="3.30.450.40">
    <property type="match status" value="1"/>
</dbReference>
<dbReference type="GO" id="GO:0000155">
    <property type="term" value="F:phosphorelay sensor kinase activity"/>
    <property type="evidence" value="ECO:0007669"/>
    <property type="project" value="InterPro"/>
</dbReference>
<dbReference type="Gene3D" id="1.10.287.130">
    <property type="match status" value="1"/>
</dbReference>
<keyword evidence="6" id="KW-0418">Kinase</keyword>
<dbReference type="Pfam" id="PF01590">
    <property type="entry name" value="GAF"/>
    <property type="match status" value="1"/>
</dbReference>
<dbReference type="GO" id="GO:0005886">
    <property type="term" value="C:plasma membrane"/>
    <property type="evidence" value="ECO:0007669"/>
    <property type="project" value="UniProtKB-SubCell"/>
</dbReference>
<evidence type="ECO:0000256" key="4">
    <source>
        <dbReference type="ARBA" id="ARBA00022553"/>
    </source>
</evidence>
<evidence type="ECO:0000256" key="1">
    <source>
        <dbReference type="ARBA" id="ARBA00000085"/>
    </source>
</evidence>
<dbReference type="SUPFAM" id="SSF55874">
    <property type="entry name" value="ATPase domain of HSP90 chaperone/DNA topoisomerase II/histidine kinase"/>
    <property type="match status" value="1"/>
</dbReference>
<comment type="subcellular location">
    <subcellularLocation>
        <location evidence="2">Cell inner membrane</location>
        <topology evidence="2">Multi-pass membrane protein</topology>
    </subcellularLocation>
</comment>
<dbReference type="InterPro" id="IPR005467">
    <property type="entry name" value="His_kinase_dom"/>
</dbReference>
<dbReference type="Gene3D" id="3.30.450.20">
    <property type="entry name" value="PAS domain"/>
    <property type="match status" value="1"/>
</dbReference>
<sequence length="515" mass="56180">MIAPPIAENESARLADLQAYEILDTPAEAVFDEIAELAAAICGTAYAAITFVDRDRQWLKSKHGLTFSQSSRDQSVCGHAILEDTFFEVPDLSLDPRFSGNPLLFPRGGPHMRFYGGSQLTSDRGNNLGMLCVLDEQPRQLTAQQRRAMAQLADVVIALVEARRNRSRHEVLGQVLDHLRASITVLDAQTHRHLHANTAALQETGHSLEQLRALTPPQVLQGLPQARFEAAMQRLHGGARQAVEDYSVAGADGRPIPMETRWEKLEALQRELVVGIGRDISERKALERMKDELVSLINHELRTPLTSIRGAVKLLESGAAGPLPDAAAKLIGIASQSTDRLLAIVGDLLDLDRLASQQMTFRLDRLDAAAVLAQAAQLARPLALDAQVRLDVQASPRLLLRADAQRLQQVIDNLVSNAIKFAPNDSAVTLAATREDGGWVRLAVTDRGPGVPESFRSRIFQRFAQADARTTRAKGGSGLGLSIAKQMTEQMGGRIGFDSEPGRTSFHLTFPEATP</sequence>
<feature type="region of interest" description="Disordered" evidence="8">
    <location>
        <begin position="495"/>
        <end position="515"/>
    </location>
</feature>
<evidence type="ECO:0000256" key="5">
    <source>
        <dbReference type="ARBA" id="ARBA00022679"/>
    </source>
</evidence>
<dbReference type="SUPFAM" id="SSF55785">
    <property type="entry name" value="PYP-like sensor domain (PAS domain)"/>
    <property type="match status" value="1"/>
</dbReference>
<evidence type="ECO:0000256" key="2">
    <source>
        <dbReference type="ARBA" id="ARBA00004429"/>
    </source>
</evidence>
<dbReference type="Pfam" id="PF08448">
    <property type="entry name" value="PAS_4"/>
    <property type="match status" value="1"/>
</dbReference>
<dbReference type="InterPro" id="IPR013656">
    <property type="entry name" value="PAS_4"/>
</dbReference>
<evidence type="ECO:0000313" key="11">
    <source>
        <dbReference type="Proteomes" id="UP000613011"/>
    </source>
</evidence>
<dbReference type="NCBIfam" id="TIGR00229">
    <property type="entry name" value="sensory_box"/>
    <property type="match status" value="1"/>
</dbReference>
<comment type="caution">
    <text evidence="10">The sequence shown here is derived from an EMBL/GenBank/DDBJ whole genome shotgun (WGS) entry which is preliminary data.</text>
</comment>
<evidence type="ECO:0000256" key="8">
    <source>
        <dbReference type="SAM" id="MobiDB-lite"/>
    </source>
</evidence>
<evidence type="ECO:0000256" key="7">
    <source>
        <dbReference type="ARBA" id="ARBA00023012"/>
    </source>
</evidence>
<dbReference type="InterPro" id="IPR036890">
    <property type="entry name" value="HATPase_C_sf"/>
</dbReference>
<dbReference type="Pfam" id="PF00512">
    <property type="entry name" value="HisKA"/>
    <property type="match status" value="1"/>
</dbReference>
<dbReference type="InterPro" id="IPR029016">
    <property type="entry name" value="GAF-like_dom_sf"/>
</dbReference>
<dbReference type="InterPro" id="IPR036097">
    <property type="entry name" value="HisK_dim/P_sf"/>
</dbReference>
<dbReference type="InterPro" id="IPR003661">
    <property type="entry name" value="HisK_dim/P_dom"/>
</dbReference>
<accession>A0A936ZFL7</accession>
<dbReference type="EC" id="2.7.13.3" evidence="3"/>
<dbReference type="CDD" id="cd00130">
    <property type="entry name" value="PAS"/>
    <property type="match status" value="1"/>
</dbReference>
<name>A0A936ZFL7_9BURK</name>
<dbReference type="PANTHER" id="PTHR43711">
    <property type="entry name" value="TWO-COMPONENT HISTIDINE KINASE"/>
    <property type="match status" value="1"/>
</dbReference>
<evidence type="ECO:0000313" key="10">
    <source>
        <dbReference type="EMBL" id="MBL0418997.1"/>
    </source>
</evidence>
<dbReference type="SMART" id="SM00388">
    <property type="entry name" value="HisKA"/>
    <property type="match status" value="1"/>
</dbReference>
<dbReference type="PANTHER" id="PTHR43711:SF1">
    <property type="entry name" value="HISTIDINE KINASE 1"/>
    <property type="match status" value="1"/>
</dbReference>
<keyword evidence="5" id="KW-0808">Transferase</keyword>
<comment type="catalytic activity">
    <reaction evidence="1">
        <text>ATP + protein L-histidine = ADP + protein N-phospho-L-histidine.</text>
        <dbReference type="EC" id="2.7.13.3"/>
    </reaction>
</comment>
<dbReference type="SUPFAM" id="SSF47384">
    <property type="entry name" value="Homodimeric domain of signal transducing histidine kinase"/>
    <property type="match status" value="1"/>
</dbReference>
<reference evidence="10" key="1">
    <citation type="submission" date="2021-01" db="EMBL/GenBank/DDBJ databases">
        <title>Ramlibacter sp. strain AW1 16S ribosomal RNA gene Genome sequencing and assembly.</title>
        <authorList>
            <person name="Kang M."/>
        </authorList>
    </citation>
    <scope>NUCLEOTIDE SEQUENCE</scope>
    <source>
        <strain evidence="10">AW1</strain>
    </source>
</reference>
<gene>
    <name evidence="10" type="ORF">JI739_01435</name>
</gene>
<keyword evidence="7" id="KW-0902">Two-component regulatory system</keyword>
<protein>
    <recommendedName>
        <fullName evidence="3">histidine kinase</fullName>
        <ecNumber evidence="3">2.7.13.3</ecNumber>
    </recommendedName>
</protein>
<evidence type="ECO:0000259" key="9">
    <source>
        <dbReference type="PROSITE" id="PS50109"/>
    </source>
</evidence>
<dbReference type="Pfam" id="PF02518">
    <property type="entry name" value="HATPase_c"/>
    <property type="match status" value="1"/>
</dbReference>
<keyword evidence="11" id="KW-1185">Reference proteome</keyword>
<dbReference type="PROSITE" id="PS50109">
    <property type="entry name" value="HIS_KIN"/>
    <property type="match status" value="1"/>
</dbReference>
<dbReference type="PRINTS" id="PR00344">
    <property type="entry name" value="BCTRLSENSOR"/>
</dbReference>
<dbReference type="SMART" id="SM00387">
    <property type="entry name" value="HATPase_c"/>
    <property type="match status" value="1"/>
</dbReference>
<evidence type="ECO:0000256" key="6">
    <source>
        <dbReference type="ARBA" id="ARBA00022777"/>
    </source>
</evidence>
<keyword evidence="4" id="KW-0597">Phosphoprotein</keyword>
<dbReference type="Proteomes" id="UP000613011">
    <property type="component" value="Unassembled WGS sequence"/>
</dbReference>
<dbReference type="CDD" id="cd00082">
    <property type="entry name" value="HisKA"/>
    <property type="match status" value="1"/>
</dbReference>
<organism evidence="10 11">
    <name type="scientific">Ramlibacter aurantiacus</name>
    <dbReference type="NCBI Taxonomy" id="2801330"/>
    <lineage>
        <taxon>Bacteria</taxon>
        <taxon>Pseudomonadati</taxon>
        <taxon>Pseudomonadota</taxon>
        <taxon>Betaproteobacteria</taxon>
        <taxon>Burkholderiales</taxon>
        <taxon>Comamonadaceae</taxon>
        <taxon>Ramlibacter</taxon>
    </lineage>
</organism>
<dbReference type="AlphaFoldDB" id="A0A936ZFL7"/>
<evidence type="ECO:0000256" key="3">
    <source>
        <dbReference type="ARBA" id="ARBA00012438"/>
    </source>
</evidence>